<dbReference type="Gramene" id="Bo7g069980.1">
    <property type="protein sequence ID" value="Bo7g069980.1"/>
    <property type="gene ID" value="Bo7g069980"/>
</dbReference>
<reference evidence="5 6" key="1">
    <citation type="journal article" date="2014" name="Genome Biol.">
        <title>Transcriptome and methylome profiling reveals relics of genome dominance in the mesopolyploid Brassica oleracea.</title>
        <authorList>
            <person name="Parkin I.A."/>
            <person name="Koh C."/>
            <person name="Tang H."/>
            <person name="Robinson S.J."/>
            <person name="Kagale S."/>
            <person name="Clarke W.E."/>
            <person name="Town C.D."/>
            <person name="Nixon J."/>
            <person name="Krishnakumar V."/>
            <person name="Bidwell S.L."/>
            <person name="Denoeud F."/>
            <person name="Belcram H."/>
            <person name="Links M.G."/>
            <person name="Just J."/>
            <person name="Clarke C."/>
            <person name="Bender T."/>
            <person name="Huebert T."/>
            <person name="Mason A.S."/>
            <person name="Pires J.C."/>
            <person name="Barker G."/>
            <person name="Moore J."/>
            <person name="Walley P.G."/>
            <person name="Manoli S."/>
            <person name="Batley J."/>
            <person name="Edwards D."/>
            <person name="Nelson M.N."/>
            <person name="Wang X."/>
            <person name="Paterson A.H."/>
            <person name="King G."/>
            <person name="Bancroft I."/>
            <person name="Chalhoub B."/>
            <person name="Sharpe A.G."/>
        </authorList>
    </citation>
    <scope>NUCLEOTIDE SEQUENCE</scope>
    <source>
        <strain evidence="5 6">cv. TO1000</strain>
    </source>
</reference>
<feature type="site" description="Lowers pKa of active site Cys" evidence="3">
    <location>
        <position position="267"/>
    </location>
</feature>
<organism evidence="5 6">
    <name type="scientific">Brassica oleracea var. oleracea</name>
    <dbReference type="NCBI Taxonomy" id="109376"/>
    <lineage>
        <taxon>Eukaryota</taxon>
        <taxon>Viridiplantae</taxon>
        <taxon>Streptophyta</taxon>
        <taxon>Embryophyta</taxon>
        <taxon>Tracheophyta</taxon>
        <taxon>Spermatophyta</taxon>
        <taxon>Magnoliopsida</taxon>
        <taxon>eudicotyledons</taxon>
        <taxon>Gunneridae</taxon>
        <taxon>Pentapetalae</taxon>
        <taxon>rosids</taxon>
        <taxon>malvids</taxon>
        <taxon>Brassicales</taxon>
        <taxon>Brassicaceae</taxon>
        <taxon>Brassiceae</taxon>
        <taxon>Brassica</taxon>
    </lineage>
</organism>
<evidence type="ECO:0000313" key="5">
    <source>
        <dbReference type="EnsemblPlants" id="Bo7g069980.1"/>
    </source>
</evidence>
<evidence type="ECO:0000256" key="3">
    <source>
        <dbReference type="PIRSR" id="PIRSR015753-3"/>
    </source>
</evidence>
<dbReference type="HOGENOM" id="CLU_037263_1_1_1"/>
<dbReference type="Proteomes" id="UP000032141">
    <property type="component" value="Chromosome C7"/>
</dbReference>
<dbReference type="EnsemblPlants" id="Bo7g069980.1">
    <property type="protein sequence ID" value="Bo7g069980.1"/>
    <property type="gene ID" value="Bo7g069980"/>
</dbReference>
<feature type="site" description="Lowers pKa of active site Cys" evidence="3">
    <location>
        <position position="224"/>
    </location>
</feature>
<feature type="domain" description="GST C-terminal" evidence="4">
    <location>
        <begin position="132"/>
        <end position="270"/>
    </location>
</feature>
<accession>A0A0D3D934</accession>
<dbReference type="PANTHER" id="PTHR32419">
    <property type="entry name" value="GLUTATHIONYL-HYDROQUINONE REDUCTASE"/>
    <property type="match status" value="1"/>
</dbReference>
<dbReference type="InterPro" id="IPR010987">
    <property type="entry name" value="Glutathione-S-Trfase_C-like"/>
</dbReference>
<feature type="binding site" evidence="2">
    <location>
        <position position="52"/>
    </location>
    <ligand>
        <name>glutathione</name>
        <dbReference type="ChEBI" id="CHEBI:57925"/>
    </ligand>
</feature>
<dbReference type="InterPro" id="IPR016639">
    <property type="entry name" value="GST_Omega/GSH"/>
</dbReference>
<reference evidence="5" key="2">
    <citation type="submission" date="2015-03" db="UniProtKB">
        <authorList>
            <consortium name="EnsemblPlants"/>
        </authorList>
    </citation>
    <scope>IDENTIFICATION</scope>
</reference>
<evidence type="ECO:0000256" key="2">
    <source>
        <dbReference type="PIRSR" id="PIRSR015753-2"/>
    </source>
</evidence>
<evidence type="ECO:0000259" key="4">
    <source>
        <dbReference type="PROSITE" id="PS50405"/>
    </source>
</evidence>
<dbReference type="SUPFAM" id="SSF47616">
    <property type="entry name" value="GST C-terminal domain-like"/>
    <property type="match status" value="1"/>
</dbReference>
<dbReference type="FunFam" id="1.20.1050.10:FF:000037">
    <property type="entry name" value="Glutathione S-transferase family protein"/>
    <property type="match status" value="1"/>
</dbReference>
<dbReference type="GO" id="GO:0005737">
    <property type="term" value="C:cytoplasm"/>
    <property type="evidence" value="ECO:0007669"/>
    <property type="project" value="TreeGrafter"/>
</dbReference>
<feature type="binding site" evidence="2">
    <location>
        <begin position="107"/>
        <end position="108"/>
    </location>
    <ligand>
        <name>glutathione</name>
        <dbReference type="ChEBI" id="CHEBI:57925"/>
    </ligand>
</feature>
<dbReference type="PROSITE" id="PS50405">
    <property type="entry name" value="GST_CTER"/>
    <property type="match status" value="1"/>
</dbReference>
<evidence type="ECO:0000256" key="1">
    <source>
        <dbReference type="PIRSR" id="PIRSR015753-1"/>
    </source>
</evidence>
<dbReference type="PANTHER" id="PTHR32419:SF26">
    <property type="entry name" value="GLUTATHIONE S-TRANSFERASE FAMILY PROTEIN"/>
    <property type="match status" value="1"/>
</dbReference>
<dbReference type="AlphaFoldDB" id="A0A0D3D934"/>
<sequence>MAASSANENSDKPRRTVTSFRNFVSQNHDSQFPAESGRYHLKTKENDEHMGWVFPDSDKEVPGAERDHINGAKSVRGLYDIASLNYTGKCTVPVLWDKKLNTIVNNESSEILRMFSTEFNHFAEIPCLDLYPPNLRSLINETNEWVHHGINNGVYKCGFATTQTAYDEAVKQLFDALDKCEEILEKQRFLCGNTLTEPDIRLFVTLIRFDEVVYAQLIFMFWAYTVIFKCSKRLIREYSNLFNYTKDIYQIPGLSSTVKMDHVKQNYYGSFPSINPLGIVAHGPNIDYSLSHDRHRFS</sequence>
<dbReference type="Pfam" id="PF13410">
    <property type="entry name" value="GST_C_2"/>
    <property type="match status" value="1"/>
</dbReference>
<dbReference type="PIRSF" id="PIRSF015753">
    <property type="entry name" value="GST"/>
    <property type="match status" value="1"/>
</dbReference>
<dbReference type="Gene3D" id="1.20.1050.10">
    <property type="match status" value="1"/>
</dbReference>
<dbReference type="STRING" id="109376.A0A0D3D934"/>
<dbReference type="Gene3D" id="3.40.30.10">
    <property type="entry name" value="Glutaredoxin"/>
    <property type="match status" value="1"/>
</dbReference>
<feature type="binding site" evidence="2">
    <location>
        <begin position="89"/>
        <end position="92"/>
    </location>
    <ligand>
        <name>glutathione</name>
        <dbReference type="ChEBI" id="CHEBI:57925"/>
    </ligand>
</feature>
<dbReference type="OMA" id="VSYGCPW"/>
<feature type="active site" description="Proton donor/acceptor" evidence="1">
    <location>
        <position position="155"/>
    </location>
</feature>
<dbReference type="InterPro" id="IPR047047">
    <property type="entry name" value="GST_Omega-like_C"/>
</dbReference>
<dbReference type="InterPro" id="IPR036282">
    <property type="entry name" value="Glutathione-S-Trfase_C_sf"/>
</dbReference>
<evidence type="ECO:0000313" key="6">
    <source>
        <dbReference type="Proteomes" id="UP000032141"/>
    </source>
</evidence>
<proteinExistence type="predicted"/>
<protein>
    <recommendedName>
        <fullName evidence="4">GST C-terminal domain-containing protein</fullName>
    </recommendedName>
</protein>
<dbReference type="eggNOG" id="KOG2903">
    <property type="taxonomic scope" value="Eukaryota"/>
</dbReference>
<name>A0A0D3D934_BRAOL</name>
<dbReference type="CDD" id="cd03190">
    <property type="entry name" value="GST_C_Omega_like"/>
    <property type="match status" value="1"/>
</dbReference>
<dbReference type="GO" id="GO:0004364">
    <property type="term" value="F:glutathione transferase activity"/>
    <property type="evidence" value="ECO:0007669"/>
    <property type="project" value="InterPro"/>
</dbReference>
<keyword evidence="6" id="KW-1185">Reference proteome</keyword>